<evidence type="ECO:0000259" key="5">
    <source>
        <dbReference type="Pfam" id="PF00501"/>
    </source>
</evidence>
<keyword evidence="8" id="KW-1185">Reference proteome</keyword>
<dbReference type="GO" id="GO:0005524">
    <property type="term" value="F:ATP binding"/>
    <property type="evidence" value="ECO:0007669"/>
    <property type="project" value="UniProtKB-KW"/>
</dbReference>
<dbReference type="PANTHER" id="PTHR24096:SF149">
    <property type="entry name" value="AMP-BINDING DOMAIN-CONTAINING PROTEIN-RELATED"/>
    <property type="match status" value="1"/>
</dbReference>
<dbReference type="Pfam" id="PF00501">
    <property type="entry name" value="AMP-binding"/>
    <property type="match status" value="1"/>
</dbReference>
<dbReference type="Pfam" id="PF13193">
    <property type="entry name" value="AMP-binding_C"/>
    <property type="match status" value="1"/>
</dbReference>
<keyword evidence="4" id="KW-0067">ATP-binding</keyword>
<name>A0A7H1BJ48_9ACTN</name>
<dbReference type="InterPro" id="IPR042099">
    <property type="entry name" value="ANL_N_sf"/>
</dbReference>
<dbReference type="SUPFAM" id="SSF56801">
    <property type="entry name" value="Acetyl-CoA synthetase-like"/>
    <property type="match status" value="1"/>
</dbReference>
<dbReference type="KEGG" id="sxn:IAG42_15585"/>
<gene>
    <name evidence="7" type="ORF">IAG42_15585</name>
</gene>
<dbReference type="InterPro" id="IPR000873">
    <property type="entry name" value="AMP-dep_synth/lig_dom"/>
</dbReference>
<evidence type="ECO:0000256" key="4">
    <source>
        <dbReference type="ARBA" id="ARBA00022840"/>
    </source>
</evidence>
<evidence type="ECO:0000256" key="1">
    <source>
        <dbReference type="ARBA" id="ARBA00006432"/>
    </source>
</evidence>
<feature type="domain" description="AMP-dependent synthetase/ligase" evidence="5">
    <location>
        <begin position="24"/>
        <end position="386"/>
    </location>
</feature>
<dbReference type="Proteomes" id="UP000516428">
    <property type="component" value="Chromosome"/>
</dbReference>
<evidence type="ECO:0000259" key="6">
    <source>
        <dbReference type="Pfam" id="PF13193"/>
    </source>
</evidence>
<dbReference type="FunFam" id="3.30.300.30:FF:000007">
    <property type="entry name" value="4-coumarate--CoA ligase 2"/>
    <property type="match status" value="1"/>
</dbReference>
<organism evidence="7 8">
    <name type="scientific">Streptomyces xanthii</name>
    <dbReference type="NCBI Taxonomy" id="2768069"/>
    <lineage>
        <taxon>Bacteria</taxon>
        <taxon>Bacillati</taxon>
        <taxon>Actinomycetota</taxon>
        <taxon>Actinomycetes</taxon>
        <taxon>Kitasatosporales</taxon>
        <taxon>Streptomycetaceae</taxon>
        <taxon>Streptomyces</taxon>
    </lineage>
</organism>
<dbReference type="EMBL" id="CP061281">
    <property type="protein sequence ID" value="QNS08753.1"/>
    <property type="molecule type" value="Genomic_DNA"/>
</dbReference>
<evidence type="ECO:0000256" key="2">
    <source>
        <dbReference type="ARBA" id="ARBA00022598"/>
    </source>
</evidence>
<dbReference type="RefSeq" id="WP_188341409.1">
    <property type="nucleotide sequence ID" value="NZ_CP061281.1"/>
</dbReference>
<protein>
    <submittedName>
        <fullName evidence="7">4-coumarate--CoA ligase family protein</fullName>
    </submittedName>
</protein>
<reference evidence="7 8" key="1">
    <citation type="submission" date="2020-09" db="EMBL/GenBank/DDBJ databases">
        <title>A novel species.</title>
        <authorList>
            <person name="Gao J."/>
        </authorList>
    </citation>
    <scope>NUCLEOTIDE SEQUENCE [LARGE SCALE GENOMIC DNA]</scope>
    <source>
        <strain evidence="7 8">CRXT-Y-14</strain>
    </source>
</reference>
<dbReference type="GO" id="GO:0016405">
    <property type="term" value="F:CoA-ligase activity"/>
    <property type="evidence" value="ECO:0007669"/>
    <property type="project" value="TreeGrafter"/>
</dbReference>
<dbReference type="Gene3D" id="3.40.50.12780">
    <property type="entry name" value="N-terminal domain of ligase-like"/>
    <property type="match status" value="1"/>
</dbReference>
<keyword evidence="3" id="KW-0547">Nucleotide-binding</keyword>
<feature type="domain" description="AMP-binding enzyme C-terminal" evidence="6">
    <location>
        <begin position="437"/>
        <end position="511"/>
    </location>
</feature>
<dbReference type="CDD" id="cd05904">
    <property type="entry name" value="4CL"/>
    <property type="match status" value="1"/>
</dbReference>
<proteinExistence type="inferred from homology"/>
<dbReference type="FunFam" id="3.40.50.12780:FF:000003">
    <property type="entry name" value="Long-chain-fatty-acid--CoA ligase FadD"/>
    <property type="match status" value="1"/>
</dbReference>
<dbReference type="AlphaFoldDB" id="A0A7H1BJ48"/>
<dbReference type="InterPro" id="IPR025110">
    <property type="entry name" value="AMP-bd_C"/>
</dbReference>
<dbReference type="Gene3D" id="3.30.300.30">
    <property type="match status" value="1"/>
</dbReference>
<dbReference type="InterPro" id="IPR045851">
    <property type="entry name" value="AMP-bd_C_sf"/>
</dbReference>
<evidence type="ECO:0000256" key="3">
    <source>
        <dbReference type="ARBA" id="ARBA00022741"/>
    </source>
</evidence>
<evidence type="ECO:0000313" key="7">
    <source>
        <dbReference type="EMBL" id="QNS08753.1"/>
    </source>
</evidence>
<dbReference type="PROSITE" id="PS00455">
    <property type="entry name" value="AMP_BINDING"/>
    <property type="match status" value="1"/>
</dbReference>
<evidence type="ECO:0000313" key="8">
    <source>
        <dbReference type="Proteomes" id="UP000516428"/>
    </source>
</evidence>
<keyword evidence="2 7" id="KW-0436">Ligase</keyword>
<dbReference type="PANTHER" id="PTHR24096">
    <property type="entry name" value="LONG-CHAIN-FATTY-ACID--COA LIGASE"/>
    <property type="match status" value="1"/>
</dbReference>
<dbReference type="InterPro" id="IPR020845">
    <property type="entry name" value="AMP-binding_CS"/>
</dbReference>
<accession>A0A7H1BJ48</accession>
<comment type="similarity">
    <text evidence="1">Belongs to the ATP-dependent AMP-binding enzyme family.</text>
</comment>
<sequence>MFFSEYADVEHVDEPIHDAVLGGAAARGDTPALVDGVAGTTLTYAQVDQYHRRIAAGLAEAGVRPGDVLALHSPNTIAYPVAFYAATRAGAAVTTVHPLATPEEFAKQLKDSGARWIVSVTPLAAPARAAAELAGGIQEIFVCDPAGDSGLRSLLDLLGTDAPEPHVPVDPAEDVAALPYSSGTTGVPKGVMLTHRNIATNLAQLEPLIPAGPEDRVLAVLPFFHIYGLTALMNAPLRQGATVVVLPRFELDTFLAAIEKHRITALYVAPPIVLALAKHPAVEGYDLSSLKYLISAAAPLDADLAEACSRRLGLPPVGQAYGMTELSPGTHVVPLAAKNPPPGTVGKLIASTEMRIVSLDDPAEDVPPGGSGEILIRGPQVMKGYLGRPDATADMIDADGWVHTGDVGRVDEDGWLFVVDRVKELIKYKGFQVAPAELEALLLTHDGIADAAVVGTPDADGNEIPKAFVVRADPALTEDDVLAFVAGHVAPYKKIRRVAFTDAVPRAASGKILRRLLRES</sequence>